<gene>
    <name evidence="2" type="ORF">SCF082_LOCUS19453</name>
</gene>
<protein>
    <submittedName>
        <fullName evidence="2">Uncharacterized protein</fullName>
    </submittedName>
</protein>
<feature type="signal peptide" evidence="1">
    <location>
        <begin position="1"/>
        <end position="18"/>
    </location>
</feature>
<sequence length="167" mass="18711">MPMSCFMILLLAIYCASSHRVADQDWNALQHQLPQKGDKCDDKSPSACADGLKCSPSSKTCKVAIMQPCNRTWKDAWGKSECAGKDIYDRDIMCSEPDSVGRSFCCIKGKKPMISPHKQQTRAVLHLFQNGKDCCSGESKIFIKDKREYSWEKKGYTGKLKATTLCL</sequence>
<keyword evidence="3" id="KW-1185">Reference proteome</keyword>
<reference evidence="2 3" key="1">
    <citation type="submission" date="2024-02" db="EMBL/GenBank/DDBJ databases">
        <authorList>
            <person name="Chen Y."/>
            <person name="Shah S."/>
            <person name="Dougan E. K."/>
            <person name="Thang M."/>
            <person name="Chan C."/>
        </authorList>
    </citation>
    <scope>NUCLEOTIDE SEQUENCE [LARGE SCALE GENOMIC DNA]</scope>
</reference>
<dbReference type="Proteomes" id="UP001642464">
    <property type="component" value="Unassembled WGS sequence"/>
</dbReference>
<name>A0ABP0KVY1_9DINO</name>
<proteinExistence type="predicted"/>
<comment type="caution">
    <text evidence="2">The sequence shown here is derived from an EMBL/GenBank/DDBJ whole genome shotgun (WGS) entry which is preliminary data.</text>
</comment>
<evidence type="ECO:0000313" key="3">
    <source>
        <dbReference type="Proteomes" id="UP001642464"/>
    </source>
</evidence>
<keyword evidence="1" id="KW-0732">Signal</keyword>
<organism evidence="2 3">
    <name type="scientific">Durusdinium trenchii</name>
    <dbReference type="NCBI Taxonomy" id="1381693"/>
    <lineage>
        <taxon>Eukaryota</taxon>
        <taxon>Sar</taxon>
        <taxon>Alveolata</taxon>
        <taxon>Dinophyceae</taxon>
        <taxon>Suessiales</taxon>
        <taxon>Symbiodiniaceae</taxon>
        <taxon>Durusdinium</taxon>
    </lineage>
</organism>
<evidence type="ECO:0000313" key="2">
    <source>
        <dbReference type="EMBL" id="CAK9031033.1"/>
    </source>
</evidence>
<accession>A0ABP0KVY1</accession>
<evidence type="ECO:0000256" key="1">
    <source>
        <dbReference type="SAM" id="SignalP"/>
    </source>
</evidence>
<dbReference type="EMBL" id="CAXAMM010013335">
    <property type="protein sequence ID" value="CAK9031033.1"/>
    <property type="molecule type" value="Genomic_DNA"/>
</dbReference>
<feature type="chain" id="PRO_5046216483" evidence="1">
    <location>
        <begin position="19"/>
        <end position="167"/>
    </location>
</feature>